<feature type="transmembrane region" description="Helical" evidence="6">
    <location>
        <begin position="107"/>
        <end position="130"/>
    </location>
</feature>
<comment type="subcellular location">
    <subcellularLocation>
        <location evidence="1">Membrane</location>
        <topology evidence="1">Multi-pass membrane protein</topology>
    </subcellularLocation>
</comment>
<feature type="transmembrane region" description="Helical" evidence="6">
    <location>
        <begin position="74"/>
        <end position="95"/>
    </location>
</feature>
<keyword evidence="2 6" id="KW-0812">Transmembrane</keyword>
<evidence type="ECO:0000256" key="1">
    <source>
        <dbReference type="ARBA" id="ARBA00004141"/>
    </source>
</evidence>
<feature type="compositionally biased region" description="Basic and acidic residues" evidence="5">
    <location>
        <begin position="285"/>
        <end position="295"/>
    </location>
</feature>
<feature type="transmembrane region" description="Helical" evidence="6">
    <location>
        <begin position="16"/>
        <end position="35"/>
    </location>
</feature>
<keyword evidence="3 6" id="KW-1133">Transmembrane helix</keyword>
<feature type="region of interest" description="Disordered" evidence="5">
    <location>
        <begin position="276"/>
        <end position="306"/>
    </location>
</feature>
<protein>
    <recommendedName>
        <fullName evidence="9">Auxin efflux carrier</fullName>
    </recommendedName>
</protein>
<evidence type="ECO:0000256" key="5">
    <source>
        <dbReference type="SAM" id="MobiDB-lite"/>
    </source>
</evidence>
<accession>A0A371DGV7</accession>
<dbReference type="OrthoDB" id="2499604at2759"/>
<feature type="transmembrane region" description="Helical" evidence="6">
    <location>
        <begin position="47"/>
        <end position="68"/>
    </location>
</feature>
<dbReference type="Pfam" id="PF03547">
    <property type="entry name" value="Mem_trans"/>
    <property type="match status" value="1"/>
</dbReference>
<evidence type="ECO:0000256" key="2">
    <source>
        <dbReference type="ARBA" id="ARBA00022692"/>
    </source>
</evidence>
<dbReference type="GO" id="GO:0055085">
    <property type="term" value="P:transmembrane transport"/>
    <property type="evidence" value="ECO:0007669"/>
    <property type="project" value="InterPro"/>
</dbReference>
<evidence type="ECO:0000256" key="6">
    <source>
        <dbReference type="SAM" id="Phobius"/>
    </source>
</evidence>
<evidence type="ECO:0000313" key="7">
    <source>
        <dbReference type="EMBL" id="RDX51738.1"/>
    </source>
</evidence>
<feature type="transmembrane region" description="Helical" evidence="6">
    <location>
        <begin position="150"/>
        <end position="168"/>
    </location>
</feature>
<feature type="compositionally biased region" description="Basic and acidic residues" evidence="5">
    <location>
        <begin position="383"/>
        <end position="406"/>
    </location>
</feature>
<feature type="transmembrane region" description="Helical" evidence="6">
    <location>
        <begin position="320"/>
        <end position="338"/>
    </location>
</feature>
<dbReference type="STRING" id="139420.A0A371DGV7"/>
<organism evidence="7 8">
    <name type="scientific">Lentinus brumalis</name>
    <dbReference type="NCBI Taxonomy" id="2498619"/>
    <lineage>
        <taxon>Eukaryota</taxon>
        <taxon>Fungi</taxon>
        <taxon>Dikarya</taxon>
        <taxon>Basidiomycota</taxon>
        <taxon>Agaricomycotina</taxon>
        <taxon>Agaricomycetes</taxon>
        <taxon>Polyporales</taxon>
        <taxon>Polyporaceae</taxon>
        <taxon>Lentinus</taxon>
    </lineage>
</organism>
<reference evidence="7 8" key="1">
    <citation type="journal article" date="2018" name="Biotechnol. Biofuels">
        <title>Integrative visual omics of the white-rot fungus Polyporus brumalis exposes the biotechnological potential of its oxidative enzymes for delignifying raw plant biomass.</title>
        <authorList>
            <person name="Miyauchi S."/>
            <person name="Rancon A."/>
            <person name="Drula E."/>
            <person name="Hage H."/>
            <person name="Chaduli D."/>
            <person name="Favel A."/>
            <person name="Grisel S."/>
            <person name="Henrissat B."/>
            <person name="Herpoel-Gimbert I."/>
            <person name="Ruiz-Duenas F.J."/>
            <person name="Chevret D."/>
            <person name="Hainaut M."/>
            <person name="Lin J."/>
            <person name="Wang M."/>
            <person name="Pangilinan J."/>
            <person name="Lipzen A."/>
            <person name="Lesage-Meessen L."/>
            <person name="Navarro D."/>
            <person name="Riley R."/>
            <person name="Grigoriev I.V."/>
            <person name="Zhou S."/>
            <person name="Raouche S."/>
            <person name="Rosso M.N."/>
        </authorList>
    </citation>
    <scope>NUCLEOTIDE SEQUENCE [LARGE SCALE GENOMIC DNA]</scope>
    <source>
        <strain evidence="7 8">BRFM 1820</strain>
    </source>
</reference>
<dbReference type="GO" id="GO:0016020">
    <property type="term" value="C:membrane"/>
    <property type="evidence" value="ECO:0007669"/>
    <property type="project" value="UniProtKB-SubCell"/>
</dbReference>
<feature type="transmembrane region" description="Helical" evidence="6">
    <location>
        <begin position="449"/>
        <end position="471"/>
    </location>
</feature>
<keyword evidence="4 6" id="KW-0472">Membrane</keyword>
<name>A0A371DGV7_9APHY</name>
<evidence type="ECO:0008006" key="9">
    <source>
        <dbReference type="Google" id="ProtNLM"/>
    </source>
</evidence>
<feature type="region of interest" description="Disordered" evidence="5">
    <location>
        <begin position="192"/>
        <end position="211"/>
    </location>
</feature>
<dbReference type="AlphaFoldDB" id="A0A371DGV7"/>
<dbReference type="EMBL" id="KZ857393">
    <property type="protein sequence ID" value="RDX51738.1"/>
    <property type="molecule type" value="Genomic_DNA"/>
</dbReference>
<sequence length="546" mass="60359">MAGTPLVPLLKTTFESISEVFLLCLAGYILARRGVLDRATQKKLNRLNVSLFTPSLLFSKVAFFLSPAKLRELWIIPLFFILTTVVSMVVAYVLGVIMRLKKSQRSFAIAAAMFMNSNSLPIALMQSLVVTVPGLKWDEDDNKDAMVGRALTYLVLYSTLGMVVRWSYGVRLLSQADPETVQAEAEAAEAGRASPLVSADEVPFPPSASEQQFLRHENISTSSFVSDDSRTAQGKSNPNVSIEEVDGRKFFYSFPNTPNPRTSSLPASDSDTIAEYQDDEEDDNGELRPGRRQRTEPSSSKFQTRTRRLKHRIRKFYKGFREFMTVPLWAALASLIVACVRPLQHALEVHLPPVKDAIASAGDCSIPITLVVLGAYFYTPPDPEEKANRGRQEQLPEHSRQVERSGSRASLFNSVREMFSTKSAKGKGSDRALGASASKEARPGETRTVVVAILSRMIITPLVLLPLMMLSTKYDLQRVFDDPVFVVSNVLLIASPPALTLAQITQAASGDAFERLISRTIFWSYCVVTPPSTIIFVVIGLLLSKL</sequence>
<feature type="transmembrane region" description="Helical" evidence="6">
    <location>
        <begin position="483"/>
        <end position="502"/>
    </location>
</feature>
<feature type="transmembrane region" description="Helical" evidence="6">
    <location>
        <begin position="522"/>
        <end position="543"/>
    </location>
</feature>
<evidence type="ECO:0000256" key="3">
    <source>
        <dbReference type="ARBA" id="ARBA00022989"/>
    </source>
</evidence>
<dbReference type="PANTHER" id="PTHR31794">
    <property type="entry name" value="AUXIN EFFLUX TRANSPORTER FAMILY PROTEIN (EUROFUNG)"/>
    <property type="match status" value="1"/>
</dbReference>
<dbReference type="InterPro" id="IPR004776">
    <property type="entry name" value="Mem_transp_PIN-like"/>
</dbReference>
<feature type="region of interest" description="Disordered" evidence="5">
    <location>
        <begin position="383"/>
        <end position="407"/>
    </location>
</feature>
<keyword evidence="8" id="KW-1185">Reference proteome</keyword>
<gene>
    <name evidence="7" type="ORF">OH76DRAFT_1435170</name>
</gene>
<proteinExistence type="predicted"/>
<feature type="transmembrane region" description="Helical" evidence="6">
    <location>
        <begin position="358"/>
        <end position="379"/>
    </location>
</feature>
<evidence type="ECO:0000313" key="8">
    <source>
        <dbReference type="Proteomes" id="UP000256964"/>
    </source>
</evidence>
<dbReference type="Proteomes" id="UP000256964">
    <property type="component" value="Unassembled WGS sequence"/>
</dbReference>
<dbReference type="PANTHER" id="PTHR31794:SF2">
    <property type="entry name" value="AUXIN EFFLUX TRANSPORTER FAMILY PROTEIN (EUROFUNG)"/>
    <property type="match status" value="1"/>
</dbReference>
<dbReference type="GO" id="GO:0005783">
    <property type="term" value="C:endoplasmic reticulum"/>
    <property type="evidence" value="ECO:0007669"/>
    <property type="project" value="TreeGrafter"/>
</dbReference>
<evidence type="ECO:0000256" key="4">
    <source>
        <dbReference type="ARBA" id="ARBA00023136"/>
    </source>
</evidence>